<keyword evidence="1" id="KW-0472">Membrane</keyword>
<proteinExistence type="predicted"/>
<evidence type="ECO:0000313" key="3">
    <source>
        <dbReference type="Proteomes" id="UP001207654"/>
    </source>
</evidence>
<reference evidence="2 3" key="1">
    <citation type="submission" date="2022-11" db="EMBL/GenBank/DDBJ databases">
        <title>Minimal conservation of predation-associated metabolite biosynthetic gene clusters underscores biosynthetic potential of Myxococcota including descriptions for ten novel species: Archangium lansinium sp. nov., Myxococcus landrumus sp. nov., Nannocystis bai.</title>
        <authorList>
            <person name="Ahearne A."/>
            <person name="Stevens C."/>
            <person name="Phillips K."/>
        </authorList>
    </citation>
    <scope>NUCLEOTIDE SEQUENCE [LARGE SCALE GENOMIC DNA]</scope>
    <source>
        <strain evidence="2 3">MIWBW</strain>
    </source>
</reference>
<dbReference type="InterPro" id="IPR007436">
    <property type="entry name" value="DUF485"/>
</dbReference>
<sequence>MSQKSKADELEALAAARWRVAAVLTAAMLISYFGFILLVAFDKPLMGKQIAPGLSLGILLGALVIASAWVFTGIYVLWANHRYDKALHQFRR</sequence>
<keyword evidence="3" id="KW-1185">Reference proteome</keyword>
<feature type="transmembrane region" description="Helical" evidence="1">
    <location>
        <begin position="53"/>
        <end position="78"/>
    </location>
</feature>
<dbReference type="PANTHER" id="PTHR38598">
    <property type="entry name" value="INNER MEMBRANE PROTEIN YJCH"/>
    <property type="match status" value="1"/>
</dbReference>
<evidence type="ECO:0000256" key="1">
    <source>
        <dbReference type="SAM" id="Phobius"/>
    </source>
</evidence>
<name>A0ABT4AHW4_9BACT</name>
<evidence type="ECO:0000313" key="2">
    <source>
        <dbReference type="EMBL" id="MCY1081267.1"/>
    </source>
</evidence>
<accession>A0ABT4AHW4</accession>
<protein>
    <submittedName>
        <fullName evidence="2">DUF485 domain-containing protein</fullName>
    </submittedName>
</protein>
<keyword evidence="1" id="KW-1133">Transmembrane helix</keyword>
<keyword evidence="1" id="KW-0812">Transmembrane</keyword>
<organism evidence="2 3">
    <name type="scientific">Archangium lansingense</name>
    <dbReference type="NCBI Taxonomy" id="2995310"/>
    <lineage>
        <taxon>Bacteria</taxon>
        <taxon>Pseudomonadati</taxon>
        <taxon>Myxococcota</taxon>
        <taxon>Myxococcia</taxon>
        <taxon>Myxococcales</taxon>
        <taxon>Cystobacterineae</taxon>
        <taxon>Archangiaceae</taxon>
        <taxon>Archangium</taxon>
    </lineage>
</organism>
<dbReference type="Pfam" id="PF04341">
    <property type="entry name" value="DUF485"/>
    <property type="match status" value="1"/>
</dbReference>
<feature type="transmembrane region" description="Helical" evidence="1">
    <location>
        <begin position="20"/>
        <end position="41"/>
    </location>
</feature>
<dbReference type="PANTHER" id="PTHR38598:SF1">
    <property type="entry name" value="INNER MEMBRANE PROTEIN YJCH"/>
    <property type="match status" value="1"/>
</dbReference>
<comment type="caution">
    <text evidence="2">The sequence shown here is derived from an EMBL/GenBank/DDBJ whole genome shotgun (WGS) entry which is preliminary data.</text>
</comment>
<dbReference type="EMBL" id="JAPNKA010000001">
    <property type="protein sequence ID" value="MCY1081267.1"/>
    <property type="molecule type" value="Genomic_DNA"/>
</dbReference>
<gene>
    <name evidence="2" type="ORF">OV287_43125</name>
</gene>
<dbReference type="RefSeq" id="WP_267539872.1">
    <property type="nucleotide sequence ID" value="NZ_JAPNKA010000001.1"/>
</dbReference>
<dbReference type="InterPro" id="IPR052959">
    <property type="entry name" value="Inner_membrane_assoc"/>
</dbReference>
<dbReference type="Proteomes" id="UP001207654">
    <property type="component" value="Unassembled WGS sequence"/>
</dbReference>